<gene>
    <name evidence="3" type="ORF">BDZ90DRAFT_119663</name>
</gene>
<feature type="transmembrane region" description="Helical" evidence="2">
    <location>
        <begin position="132"/>
        <end position="155"/>
    </location>
</feature>
<feature type="compositionally biased region" description="Polar residues" evidence="1">
    <location>
        <begin position="7"/>
        <end position="17"/>
    </location>
</feature>
<dbReference type="RefSeq" id="XP_025364415.1">
    <property type="nucleotide sequence ID" value="XM_025503281.1"/>
</dbReference>
<keyword evidence="2" id="KW-0472">Membrane</keyword>
<dbReference type="GeneID" id="37025104"/>
<sequence>MLAAQNAVESPQSSPTKSAMGFVPVLPVVPPRVASTRGNKDDARVPSPFAGWNFPPSKEFDSNETSPTLLNAPLQVDEPISPTRPNFALRHSSDKKVDEKAHSPSIAEELGHHPPPSPPPPAAPRWWHRIPIISWCFEVLATHFNPLFILGVFNIRSYFWPLSLQKAAYMIVYLSIIVVMVTTAQIYHWGDGVFHVLKGTVWPLMVVLICLDPVTAVYYSSIAPVRPLLAQSCRPDWEDKEVYELQMASKELQQGRDLATIGAPALVDSNTRDTALIIPCHDSELETTELVLASALRLFPPQNIFVVENGRSAVPPNRIFQALVHAIHPEINYIWSCYGNKNIAEYVGASAAHRFKYIATIDDDVILPANFSAPAHLIDDKTKGVCFPIVAVPDQPDGSKSIFVQWQEIEYKFTGLLKAAERAHGGVCFPHGAGSFWERETFLKVLRRVDLVFYADDLKKGLACMELDVTLSIEHQSPIETVVPLSFAGLPLPNYWTQRVRSWEMSRHTLYWTWFRNMLRWNTKQRFWTVLTHKFILFYALFVNVMDWLRLPAIIIFSFDPYPFWLVSGPLLVLPILPSLILRYWKSRSAGRVDLRNDLMACLTLPIYKIMYNVCSVAGLLRTFFTYYPNRRRIPTIPELEKLTGDARPFWLDERFSENPGFLADEADSILIVVEDAVAAEKGVMAVVDAPHVEAVVP</sequence>
<dbReference type="CDD" id="cd00761">
    <property type="entry name" value="Glyco_tranf_GTA_type"/>
    <property type="match status" value="1"/>
</dbReference>
<feature type="transmembrane region" description="Helical" evidence="2">
    <location>
        <begin position="565"/>
        <end position="585"/>
    </location>
</feature>
<feature type="compositionally biased region" description="Basic and acidic residues" evidence="1">
    <location>
        <begin position="91"/>
        <end position="102"/>
    </location>
</feature>
<reference evidence="3 4" key="1">
    <citation type="journal article" date="2018" name="Mol. Biol. Evol.">
        <title>Broad Genomic Sampling Reveals a Smut Pathogenic Ancestry of the Fungal Clade Ustilaginomycotina.</title>
        <authorList>
            <person name="Kijpornyongpan T."/>
            <person name="Mondo S.J."/>
            <person name="Barry K."/>
            <person name="Sandor L."/>
            <person name="Lee J."/>
            <person name="Lipzen A."/>
            <person name="Pangilinan J."/>
            <person name="LaButti K."/>
            <person name="Hainaut M."/>
            <person name="Henrissat B."/>
            <person name="Grigoriev I.V."/>
            <person name="Spatafora J.W."/>
            <person name="Aime M.C."/>
        </authorList>
    </citation>
    <scope>NUCLEOTIDE SEQUENCE [LARGE SCALE GENOMIC DNA]</scope>
    <source>
        <strain evidence="3 4">MCA 5214</strain>
    </source>
</reference>
<feature type="transmembrane region" description="Helical" evidence="2">
    <location>
        <begin position="167"/>
        <end position="189"/>
    </location>
</feature>
<dbReference type="EMBL" id="KZ819663">
    <property type="protein sequence ID" value="PWN29803.1"/>
    <property type="molecule type" value="Genomic_DNA"/>
</dbReference>
<evidence type="ECO:0000313" key="3">
    <source>
        <dbReference type="EMBL" id="PWN29803.1"/>
    </source>
</evidence>
<proteinExistence type="predicted"/>
<feature type="transmembrane region" description="Helical" evidence="2">
    <location>
        <begin position="201"/>
        <end position="219"/>
    </location>
</feature>
<dbReference type="Gene3D" id="3.90.550.10">
    <property type="entry name" value="Spore Coat Polysaccharide Biosynthesis Protein SpsA, Chain A"/>
    <property type="match status" value="1"/>
</dbReference>
<evidence type="ECO:0000256" key="2">
    <source>
        <dbReference type="SAM" id="Phobius"/>
    </source>
</evidence>
<organism evidence="3 4">
    <name type="scientific">Jaminaea rosea</name>
    <dbReference type="NCBI Taxonomy" id="1569628"/>
    <lineage>
        <taxon>Eukaryota</taxon>
        <taxon>Fungi</taxon>
        <taxon>Dikarya</taxon>
        <taxon>Basidiomycota</taxon>
        <taxon>Ustilaginomycotina</taxon>
        <taxon>Exobasidiomycetes</taxon>
        <taxon>Microstromatales</taxon>
        <taxon>Microstromatales incertae sedis</taxon>
        <taxon>Jaminaea</taxon>
    </lineage>
</organism>
<dbReference type="SUPFAM" id="SSF53448">
    <property type="entry name" value="Nucleotide-diphospho-sugar transferases"/>
    <property type="match status" value="1"/>
</dbReference>
<keyword evidence="4" id="KW-1185">Reference proteome</keyword>
<dbReference type="OrthoDB" id="2590398at2759"/>
<dbReference type="STRING" id="1569628.A0A316V0V7"/>
<name>A0A316V0V7_9BASI</name>
<protein>
    <submittedName>
        <fullName evidence="3">Uncharacterized protein</fullName>
    </submittedName>
</protein>
<feature type="transmembrane region" description="Helical" evidence="2">
    <location>
        <begin position="536"/>
        <end position="559"/>
    </location>
</feature>
<dbReference type="Proteomes" id="UP000245884">
    <property type="component" value="Unassembled WGS sequence"/>
</dbReference>
<evidence type="ECO:0000256" key="1">
    <source>
        <dbReference type="SAM" id="MobiDB-lite"/>
    </source>
</evidence>
<dbReference type="AlphaFoldDB" id="A0A316V0V7"/>
<feature type="transmembrane region" description="Helical" evidence="2">
    <location>
        <begin position="606"/>
        <end position="628"/>
    </location>
</feature>
<accession>A0A316V0V7</accession>
<keyword evidence="2" id="KW-0812">Transmembrane</keyword>
<feature type="region of interest" description="Disordered" evidence="1">
    <location>
        <begin position="1"/>
        <end position="120"/>
    </location>
</feature>
<dbReference type="InterPro" id="IPR029044">
    <property type="entry name" value="Nucleotide-diphossugar_trans"/>
</dbReference>
<evidence type="ECO:0000313" key="4">
    <source>
        <dbReference type="Proteomes" id="UP000245884"/>
    </source>
</evidence>
<keyword evidence="2" id="KW-1133">Transmembrane helix</keyword>